<comment type="caution">
    <text evidence="2">The sequence shown here is derived from an EMBL/GenBank/DDBJ whole genome shotgun (WGS) entry which is preliminary data.</text>
</comment>
<sequence length="48" mass="5693">MTQKNEELKMLMEKPENKMREPQMFADRNGELIELKAKENKKAIEGEL</sequence>
<dbReference type="AlphaFoldDB" id="A0A0P8A654"/>
<protein>
    <submittedName>
        <fullName evidence="2">Uncharacterized protein</fullName>
    </submittedName>
</protein>
<evidence type="ECO:0000313" key="2">
    <source>
        <dbReference type="EMBL" id="KPQ43616.1"/>
    </source>
</evidence>
<name>A0A0P8A654_9EURY</name>
<evidence type="ECO:0000313" key="3">
    <source>
        <dbReference type="Proteomes" id="UP000050360"/>
    </source>
</evidence>
<organism evidence="2 3">
    <name type="scientific">Candidatus Methanoperedens nitratireducens</name>
    <dbReference type="NCBI Taxonomy" id="1392998"/>
    <lineage>
        <taxon>Archaea</taxon>
        <taxon>Methanobacteriati</taxon>
        <taxon>Methanobacteriota</taxon>
        <taxon>Stenosarchaea group</taxon>
        <taxon>Methanomicrobia</taxon>
        <taxon>Methanosarcinales</taxon>
        <taxon>ANME-2 cluster</taxon>
        <taxon>Candidatus Methanoperedentaceae</taxon>
        <taxon>Candidatus Methanoperedens</taxon>
    </lineage>
</organism>
<feature type="region of interest" description="Disordered" evidence="1">
    <location>
        <begin position="1"/>
        <end position="22"/>
    </location>
</feature>
<dbReference type="Proteomes" id="UP000050360">
    <property type="component" value="Unassembled WGS sequence"/>
</dbReference>
<gene>
    <name evidence="2" type="ORF">MPEBLZ_01799</name>
</gene>
<dbReference type="EMBL" id="LKCM01000137">
    <property type="protein sequence ID" value="KPQ43616.1"/>
    <property type="molecule type" value="Genomic_DNA"/>
</dbReference>
<evidence type="ECO:0000256" key="1">
    <source>
        <dbReference type="SAM" id="MobiDB-lite"/>
    </source>
</evidence>
<reference evidence="2 3" key="1">
    <citation type="submission" date="2015-09" db="EMBL/GenBank/DDBJ databases">
        <title>A metagenomics-based metabolic model of nitrate-dependent anaerobic oxidation of methane by Methanoperedens-like archaea.</title>
        <authorList>
            <person name="Arshad A."/>
            <person name="Speth D.R."/>
            <person name="De Graaf R.M."/>
            <person name="Op Den Camp H.J."/>
            <person name="Jetten M.S."/>
            <person name="Welte C.U."/>
        </authorList>
    </citation>
    <scope>NUCLEOTIDE SEQUENCE [LARGE SCALE GENOMIC DNA]</scope>
</reference>
<accession>A0A0P8A654</accession>
<proteinExistence type="predicted"/>
<feature type="compositionally biased region" description="Basic and acidic residues" evidence="1">
    <location>
        <begin position="1"/>
        <end position="21"/>
    </location>
</feature>